<evidence type="ECO:0000313" key="2">
    <source>
        <dbReference type="EMBL" id="TKW22818.1"/>
    </source>
</evidence>
<name>A0A4U6V1H9_SETVI</name>
<dbReference type="EMBL" id="CM016555">
    <property type="protein sequence ID" value="TKW22818.1"/>
    <property type="molecule type" value="Genomic_DNA"/>
</dbReference>
<proteinExistence type="predicted"/>
<dbReference type="Proteomes" id="UP000298652">
    <property type="component" value="Chromosome 4"/>
</dbReference>
<dbReference type="Gramene" id="TKW22818">
    <property type="protein sequence ID" value="TKW22818"/>
    <property type="gene ID" value="SEVIR_4G252701v2"/>
</dbReference>
<protein>
    <submittedName>
        <fullName evidence="2">Uncharacterized protein</fullName>
    </submittedName>
</protein>
<feature type="compositionally biased region" description="Pro residues" evidence="1">
    <location>
        <begin position="1"/>
        <end position="10"/>
    </location>
</feature>
<feature type="region of interest" description="Disordered" evidence="1">
    <location>
        <begin position="1"/>
        <end position="20"/>
    </location>
</feature>
<evidence type="ECO:0000313" key="3">
    <source>
        <dbReference type="Proteomes" id="UP000298652"/>
    </source>
</evidence>
<evidence type="ECO:0000256" key="1">
    <source>
        <dbReference type="SAM" id="MobiDB-lite"/>
    </source>
</evidence>
<keyword evidence="3" id="KW-1185">Reference proteome</keyword>
<organism evidence="2 3">
    <name type="scientific">Setaria viridis</name>
    <name type="common">Green bristlegrass</name>
    <name type="synonym">Setaria italica subsp. viridis</name>
    <dbReference type="NCBI Taxonomy" id="4556"/>
    <lineage>
        <taxon>Eukaryota</taxon>
        <taxon>Viridiplantae</taxon>
        <taxon>Streptophyta</taxon>
        <taxon>Embryophyta</taxon>
        <taxon>Tracheophyta</taxon>
        <taxon>Spermatophyta</taxon>
        <taxon>Magnoliopsida</taxon>
        <taxon>Liliopsida</taxon>
        <taxon>Poales</taxon>
        <taxon>Poaceae</taxon>
        <taxon>PACMAD clade</taxon>
        <taxon>Panicoideae</taxon>
        <taxon>Panicodae</taxon>
        <taxon>Paniceae</taxon>
        <taxon>Cenchrinae</taxon>
        <taxon>Setaria</taxon>
    </lineage>
</organism>
<dbReference type="AlphaFoldDB" id="A0A4U6V1H9"/>
<gene>
    <name evidence="2" type="ORF">SEVIR_4G252701v2</name>
</gene>
<accession>A0A4U6V1H9</accession>
<reference evidence="2" key="1">
    <citation type="submission" date="2019-03" db="EMBL/GenBank/DDBJ databases">
        <title>WGS assembly of Setaria viridis.</title>
        <authorList>
            <person name="Huang P."/>
            <person name="Jenkins J."/>
            <person name="Grimwood J."/>
            <person name="Barry K."/>
            <person name="Healey A."/>
            <person name="Mamidi S."/>
            <person name="Sreedasyam A."/>
            <person name="Shu S."/>
            <person name="Feldman M."/>
            <person name="Wu J."/>
            <person name="Yu Y."/>
            <person name="Chen C."/>
            <person name="Johnson J."/>
            <person name="Rokhsar D."/>
            <person name="Baxter I."/>
            <person name="Schmutz J."/>
            <person name="Brutnell T."/>
            <person name="Kellogg E."/>
        </authorList>
    </citation>
    <scope>NUCLEOTIDE SEQUENCE [LARGE SCALE GENOMIC DNA]</scope>
</reference>
<sequence>MGLPVPPAAPSLPQRLHARRPLPLIKKYTLPARSRGRRPTAPAQRHRGLGVLAVHRASVALGAHLSSVAHFFPTARSATGGSSQVAKIQMD</sequence>